<dbReference type="InterPro" id="IPR001199">
    <property type="entry name" value="Cyt_B5-like_heme/steroid-bd"/>
</dbReference>
<proteinExistence type="inferred from homology"/>
<evidence type="ECO:0000313" key="7">
    <source>
        <dbReference type="EMBL" id="KAL3757865.1"/>
    </source>
</evidence>
<dbReference type="Pfam" id="PF00173">
    <property type="entry name" value="Cyt-b5"/>
    <property type="match status" value="1"/>
</dbReference>
<dbReference type="PANTHER" id="PTHR19359">
    <property type="entry name" value="CYTOCHROME B5"/>
    <property type="match status" value="1"/>
</dbReference>
<name>A0ABD3M1D9_9STRA</name>
<feature type="domain" description="Cytochrome b5 heme-binding" evidence="6">
    <location>
        <begin position="76"/>
        <end position="152"/>
    </location>
</feature>
<sequence length="160" mass="17849">MSPSVLIASPLDELEECVACHYCSDTCDSVDSCVYCQKTRNALHLQYSEPGRSWFTDALSIICPNSDSSNNDNARTRTYTMCQLRRHNTPASAWILVGNTIYDATPYIQSHPGGMTAILRKSGGAADCTDDLRFHSKRAQKEWRKFKVGVLVPCQCYGSR</sequence>
<accession>A0ABD3M1D9</accession>
<comment type="similarity">
    <text evidence="4 5">Belongs to the cytochrome b5 family.</text>
</comment>
<reference evidence="7 8" key="1">
    <citation type="submission" date="2024-10" db="EMBL/GenBank/DDBJ databases">
        <title>Updated reference genomes for cyclostephanoid diatoms.</title>
        <authorList>
            <person name="Roberts W.R."/>
            <person name="Alverson A.J."/>
        </authorList>
    </citation>
    <scope>NUCLEOTIDE SEQUENCE [LARGE SCALE GENOMIC DNA]</scope>
    <source>
        <strain evidence="7 8">AJA232-27</strain>
    </source>
</reference>
<dbReference type="InterPro" id="IPR036400">
    <property type="entry name" value="Cyt_B5-like_heme/steroid_sf"/>
</dbReference>
<dbReference type="SUPFAM" id="SSF55856">
    <property type="entry name" value="Cytochrome b5-like heme/steroid binding domain"/>
    <property type="match status" value="1"/>
</dbReference>
<evidence type="ECO:0000259" key="6">
    <source>
        <dbReference type="PROSITE" id="PS50255"/>
    </source>
</evidence>
<protein>
    <recommendedName>
        <fullName evidence="6">Cytochrome b5 heme-binding domain-containing protein</fullName>
    </recommendedName>
</protein>
<dbReference type="SMART" id="SM01117">
    <property type="entry name" value="Cyt-b5"/>
    <property type="match status" value="1"/>
</dbReference>
<evidence type="ECO:0000313" key="8">
    <source>
        <dbReference type="Proteomes" id="UP001530293"/>
    </source>
</evidence>
<gene>
    <name evidence="7" type="ORF">ACHAWU_002785</name>
</gene>
<evidence type="ECO:0000256" key="3">
    <source>
        <dbReference type="ARBA" id="ARBA00023004"/>
    </source>
</evidence>
<keyword evidence="8" id="KW-1185">Reference proteome</keyword>
<dbReference type="Proteomes" id="UP001530293">
    <property type="component" value="Unassembled WGS sequence"/>
</dbReference>
<dbReference type="PANTHER" id="PTHR19359:SF146">
    <property type="entry name" value="B5, PUTATIVE-RELATED"/>
    <property type="match status" value="1"/>
</dbReference>
<dbReference type="Gene3D" id="3.10.120.10">
    <property type="entry name" value="Cytochrome b5-like heme/steroid binding domain"/>
    <property type="match status" value="1"/>
</dbReference>
<keyword evidence="3 5" id="KW-0408">Iron</keyword>
<dbReference type="InterPro" id="IPR018506">
    <property type="entry name" value="Cyt_B5_heme-BS"/>
</dbReference>
<dbReference type="GO" id="GO:0020037">
    <property type="term" value="F:heme binding"/>
    <property type="evidence" value="ECO:0007669"/>
    <property type="project" value="UniProtKB-UniRule"/>
</dbReference>
<keyword evidence="1 5" id="KW-0349">Heme</keyword>
<dbReference type="PRINTS" id="PR00363">
    <property type="entry name" value="CYTOCHROMEB5"/>
</dbReference>
<dbReference type="AlphaFoldDB" id="A0ABD3M1D9"/>
<dbReference type="GO" id="GO:0046872">
    <property type="term" value="F:metal ion binding"/>
    <property type="evidence" value="ECO:0007669"/>
    <property type="project" value="UniProtKB-UniRule"/>
</dbReference>
<evidence type="ECO:0000256" key="1">
    <source>
        <dbReference type="ARBA" id="ARBA00022617"/>
    </source>
</evidence>
<dbReference type="InterPro" id="IPR050668">
    <property type="entry name" value="Cytochrome_b5"/>
</dbReference>
<dbReference type="PROSITE" id="PS50255">
    <property type="entry name" value="CYTOCHROME_B5_2"/>
    <property type="match status" value="1"/>
</dbReference>
<dbReference type="EMBL" id="JALLBG020000247">
    <property type="protein sequence ID" value="KAL3757865.1"/>
    <property type="molecule type" value="Genomic_DNA"/>
</dbReference>
<evidence type="ECO:0000256" key="5">
    <source>
        <dbReference type="RuleBase" id="RU362121"/>
    </source>
</evidence>
<dbReference type="PROSITE" id="PS00191">
    <property type="entry name" value="CYTOCHROME_B5_1"/>
    <property type="match status" value="1"/>
</dbReference>
<comment type="caution">
    <text evidence="7">The sequence shown here is derived from an EMBL/GenBank/DDBJ whole genome shotgun (WGS) entry which is preliminary data.</text>
</comment>
<evidence type="ECO:0000256" key="2">
    <source>
        <dbReference type="ARBA" id="ARBA00022723"/>
    </source>
</evidence>
<evidence type="ECO:0000256" key="4">
    <source>
        <dbReference type="ARBA" id="ARBA00038168"/>
    </source>
</evidence>
<organism evidence="7 8">
    <name type="scientific">Discostella pseudostelligera</name>
    <dbReference type="NCBI Taxonomy" id="259834"/>
    <lineage>
        <taxon>Eukaryota</taxon>
        <taxon>Sar</taxon>
        <taxon>Stramenopiles</taxon>
        <taxon>Ochrophyta</taxon>
        <taxon>Bacillariophyta</taxon>
        <taxon>Coscinodiscophyceae</taxon>
        <taxon>Thalassiosirophycidae</taxon>
        <taxon>Stephanodiscales</taxon>
        <taxon>Stephanodiscaceae</taxon>
        <taxon>Discostella</taxon>
    </lineage>
</organism>
<keyword evidence="2 5" id="KW-0479">Metal-binding</keyword>